<feature type="domain" description="HTH-like" evidence="1">
    <location>
        <begin position="16"/>
        <end position="70"/>
    </location>
</feature>
<dbReference type="PANTHER" id="PTHR46889">
    <property type="entry name" value="TRANSPOSASE INSF FOR INSERTION SEQUENCE IS3B-RELATED"/>
    <property type="match status" value="1"/>
</dbReference>
<gene>
    <name evidence="2" type="ORF">GIS00_12160</name>
</gene>
<protein>
    <submittedName>
        <fullName evidence="2">IS3 family transposase</fullName>
    </submittedName>
</protein>
<dbReference type="EMBL" id="WLYK01000004">
    <property type="protein sequence ID" value="MTD14694.1"/>
    <property type="molecule type" value="Genomic_DNA"/>
</dbReference>
<accession>A0A7K1FPE7</accession>
<dbReference type="RefSeq" id="WP_154768725.1">
    <property type="nucleotide sequence ID" value="NZ_WLYK01000004.1"/>
</dbReference>
<dbReference type="PANTHER" id="PTHR46889:SF4">
    <property type="entry name" value="TRANSPOSASE INSO FOR INSERTION SEQUENCE ELEMENT IS911B-RELATED"/>
    <property type="match status" value="1"/>
</dbReference>
<dbReference type="Proteomes" id="UP000460221">
    <property type="component" value="Unassembled WGS sequence"/>
</dbReference>
<reference evidence="2 3" key="1">
    <citation type="submission" date="2019-11" db="EMBL/GenBank/DDBJ databases">
        <authorList>
            <person name="Jiang L.-Q."/>
        </authorList>
    </citation>
    <scope>NUCLEOTIDE SEQUENCE [LARGE SCALE GENOMIC DNA]</scope>
    <source>
        <strain evidence="2 3">YIM 132087</strain>
    </source>
</reference>
<evidence type="ECO:0000313" key="3">
    <source>
        <dbReference type="Proteomes" id="UP000460221"/>
    </source>
</evidence>
<comment type="caution">
    <text evidence="2">The sequence shown here is derived from an EMBL/GenBank/DDBJ whole genome shotgun (WGS) entry which is preliminary data.</text>
</comment>
<dbReference type="AlphaFoldDB" id="A0A7K1FPE7"/>
<name>A0A7K1FPE7_9ACTN</name>
<proteinExistence type="predicted"/>
<evidence type="ECO:0000259" key="1">
    <source>
        <dbReference type="Pfam" id="PF13276"/>
    </source>
</evidence>
<organism evidence="2 3">
    <name type="scientific">Nakamurella alba</name>
    <dbReference type="NCBI Taxonomy" id="2665158"/>
    <lineage>
        <taxon>Bacteria</taxon>
        <taxon>Bacillati</taxon>
        <taxon>Actinomycetota</taxon>
        <taxon>Actinomycetes</taxon>
        <taxon>Nakamurellales</taxon>
        <taxon>Nakamurellaceae</taxon>
        <taxon>Nakamurella</taxon>
    </lineage>
</organism>
<dbReference type="Pfam" id="PF13276">
    <property type="entry name" value="HTH_21"/>
    <property type="match status" value="1"/>
</dbReference>
<dbReference type="InterPro" id="IPR050900">
    <property type="entry name" value="Transposase_IS3/IS150/IS904"/>
</dbReference>
<keyword evidence="3" id="KW-1185">Reference proteome</keyword>
<dbReference type="InterPro" id="IPR025948">
    <property type="entry name" value="HTH-like_dom"/>
</dbReference>
<sequence length="146" mass="16223">MASKTTEPGVRARRRAELLAQLVVSRRASDEVSGAPRILADLRDAGVQVSRKTVSKLMPHNGIRGISPRPWQPVTTAQDVHVHTILDRVGRRFDQSGLNMVWTWLYLCAVRDGHSRRVIGYAAGMGLTSLPPRRHRTQPAESGRGR</sequence>
<evidence type="ECO:0000313" key="2">
    <source>
        <dbReference type="EMBL" id="MTD14694.1"/>
    </source>
</evidence>